<evidence type="ECO:0000256" key="2">
    <source>
        <dbReference type="ARBA" id="ARBA00005995"/>
    </source>
</evidence>
<gene>
    <name evidence="6" type="ORF">C7B45_02585</name>
</gene>
<evidence type="ECO:0000313" key="7">
    <source>
        <dbReference type="Proteomes" id="UP000241848"/>
    </source>
</evidence>
<sequence length="438" mass="47802">MNISHSERGASMPDVIVIGGGLAGLMAARELGDQNVSVTVLEARNRLGGRTWYRPFEATDNWVEMGGTWVIPQWQPCMAREIARYGLPLKRRPSGHRAYGVIAGKRLEVGELVPLADRKDLEQAVERLIALARTLSPEAPLLEPPLDLDVSVAHLVRDWHVSPATQEALQSMVINMFGADWTMVSALSLLGWLASSQCSPEALEMADEFFFAQGTAALVQALADSSGATIRLNAPVAAIEQDGTYVSVRTAFREVLRARAVIVALPLNLWSQIVFAPKLHPDKMAVSRQRHAGQASKVWALVQGLPPQFTASGLGPGLVWVGEQEEWPQGRLLVGFGGAPLTLDLADRGQIEKSIQFFWPEARLVACDGHDWVKDPYALGTWLAYRPGQMTEYGAHLRQAEGRCVFAGSDIAVKWTGWMEGALLSGMSAAKEVQQLLL</sequence>
<dbReference type="Gene3D" id="3.90.660.10">
    <property type="match status" value="1"/>
</dbReference>
<dbReference type="InterPro" id="IPR001613">
    <property type="entry name" value="Flavin_amine_oxidase"/>
</dbReference>
<dbReference type="EMBL" id="PXYV01000004">
    <property type="protein sequence ID" value="PSR23669.1"/>
    <property type="molecule type" value="Genomic_DNA"/>
</dbReference>
<evidence type="ECO:0000256" key="4">
    <source>
        <dbReference type="PIRSR" id="PIRSR601613-1"/>
    </source>
</evidence>
<organism evidence="6 7">
    <name type="scientific">Sulfobacillus acidophilus</name>
    <dbReference type="NCBI Taxonomy" id="53633"/>
    <lineage>
        <taxon>Bacteria</taxon>
        <taxon>Bacillati</taxon>
        <taxon>Bacillota</taxon>
        <taxon>Clostridia</taxon>
        <taxon>Eubacteriales</taxon>
        <taxon>Clostridiales Family XVII. Incertae Sedis</taxon>
        <taxon>Sulfobacillus</taxon>
    </lineage>
</organism>
<dbReference type="PANTHER" id="PTHR43563:SF1">
    <property type="entry name" value="AMINE OXIDASE [FLAVIN-CONTAINING] B"/>
    <property type="match status" value="1"/>
</dbReference>
<evidence type="ECO:0000313" key="6">
    <source>
        <dbReference type="EMBL" id="PSR23669.1"/>
    </source>
</evidence>
<dbReference type="Gene3D" id="1.10.405.10">
    <property type="entry name" value="Guanine Nucleotide Dissociation Inhibitor, domain 1"/>
    <property type="match status" value="1"/>
</dbReference>
<proteinExistence type="inferred from homology"/>
<dbReference type="GO" id="GO:0016491">
    <property type="term" value="F:oxidoreductase activity"/>
    <property type="evidence" value="ECO:0007669"/>
    <property type="project" value="UniProtKB-KW"/>
</dbReference>
<dbReference type="SUPFAM" id="SSF51905">
    <property type="entry name" value="FAD/NAD(P)-binding domain"/>
    <property type="match status" value="1"/>
</dbReference>
<dbReference type="InterPro" id="IPR050703">
    <property type="entry name" value="Flavin_MAO"/>
</dbReference>
<evidence type="ECO:0000256" key="1">
    <source>
        <dbReference type="ARBA" id="ARBA00001974"/>
    </source>
</evidence>
<dbReference type="Gene3D" id="3.50.50.60">
    <property type="entry name" value="FAD/NAD(P)-binding domain"/>
    <property type="match status" value="1"/>
</dbReference>
<dbReference type="InterPro" id="IPR036188">
    <property type="entry name" value="FAD/NAD-bd_sf"/>
</dbReference>
<evidence type="ECO:0000256" key="3">
    <source>
        <dbReference type="ARBA" id="ARBA00023002"/>
    </source>
</evidence>
<reference evidence="6 7" key="1">
    <citation type="journal article" date="2014" name="BMC Genomics">
        <title>Comparison of environmental and isolate Sulfobacillus genomes reveals diverse carbon, sulfur, nitrogen, and hydrogen metabolisms.</title>
        <authorList>
            <person name="Justice N.B."/>
            <person name="Norman A."/>
            <person name="Brown C.T."/>
            <person name="Singh A."/>
            <person name="Thomas B.C."/>
            <person name="Banfield J.F."/>
        </authorList>
    </citation>
    <scope>NUCLEOTIDE SEQUENCE [LARGE SCALE GENOMIC DNA]</scope>
    <source>
        <strain evidence="6">AMDSBA3</strain>
    </source>
</reference>
<dbReference type="AlphaFoldDB" id="A0A2T2WN49"/>
<dbReference type="Proteomes" id="UP000241848">
    <property type="component" value="Unassembled WGS sequence"/>
</dbReference>
<comment type="caution">
    <text evidence="6">The sequence shown here is derived from an EMBL/GenBank/DDBJ whole genome shotgun (WGS) entry which is preliminary data.</text>
</comment>
<dbReference type="InterPro" id="IPR002937">
    <property type="entry name" value="Amino_oxidase"/>
</dbReference>
<keyword evidence="3" id="KW-0560">Oxidoreductase</keyword>
<dbReference type="PRINTS" id="PR00757">
    <property type="entry name" value="AMINEOXDASEF"/>
</dbReference>
<evidence type="ECO:0000259" key="5">
    <source>
        <dbReference type="Pfam" id="PF01593"/>
    </source>
</evidence>
<dbReference type="PANTHER" id="PTHR43563">
    <property type="entry name" value="AMINE OXIDASE"/>
    <property type="match status" value="1"/>
</dbReference>
<name>A0A2T2WN49_9FIRM</name>
<accession>A0A2T2WN49</accession>
<protein>
    <recommendedName>
        <fullName evidence="5">Amine oxidase domain-containing protein</fullName>
    </recommendedName>
</protein>
<comment type="cofactor">
    <cofactor evidence="1">
        <name>FAD</name>
        <dbReference type="ChEBI" id="CHEBI:57692"/>
    </cofactor>
</comment>
<comment type="similarity">
    <text evidence="2">Belongs to the flavin monoamine oxidase family.</text>
</comment>
<feature type="domain" description="Amine oxidase" evidence="5">
    <location>
        <begin position="22"/>
        <end position="433"/>
    </location>
</feature>
<dbReference type="Pfam" id="PF01593">
    <property type="entry name" value="Amino_oxidase"/>
    <property type="match status" value="1"/>
</dbReference>
<feature type="binding site" evidence="4">
    <location>
        <position position="336"/>
    </location>
    <ligand>
        <name>substrate</name>
    </ligand>
</feature>
<feature type="binding site" evidence="4">
    <location>
        <begin position="42"/>
        <end position="43"/>
    </location>
    <ligand>
        <name>FAD</name>
        <dbReference type="ChEBI" id="CHEBI:57692"/>
    </ligand>
</feature>
<feature type="binding site" evidence="4">
    <location>
        <position position="236"/>
    </location>
    <ligand>
        <name>FAD</name>
        <dbReference type="ChEBI" id="CHEBI:57692"/>
    </ligand>
</feature>